<feature type="transmembrane region" description="Helical" evidence="1">
    <location>
        <begin position="32"/>
        <end position="50"/>
    </location>
</feature>
<keyword evidence="1" id="KW-1133">Transmembrane helix</keyword>
<organism evidence="2 3">
    <name type="scientific">Portunus trituberculatus</name>
    <name type="common">Swimming crab</name>
    <name type="synonym">Neptunus trituberculatus</name>
    <dbReference type="NCBI Taxonomy" id="210409"/>
    <lineage>
        <taxon>Eukaryota</taxon>
        <taxon>Metazoa</taxon>
        <taxon>Ecdysozoa</taxon>
        <taxon>Arthropoda</taxon>
        <taxon>Crustacea</taxon>
        <taxon>Multicrustacea</taxon>
        <taxon>Malacostraca</taxon>
        <taxon>Eumalacostraca</taxon>
        <taxon>Eucarida</taxon>
        <taxon>Decapoda</taxon>
        <taxon>Pleocyemata</taxon>
        <taxon>Brachyura</taxon>
        <taxon>Eubrachyura</taxon>
        <taxon>Portunoidea</taxon>
        <taxon>Portunidae</taxon>
        <taxon>Portuninae</taxon>
        <taxon>Portunus</taxon>
    </lineage>
</organism>
<dbReference type="Proteomes" id="UP000324222">
    <property type="component" value="Unassembled WGS sequence"/>
</dbReference>
<comment type="caution">
    <text evidence="2">The sequence shown here is derived from an EMBL/GenBank/DDBJ whole genome shotgun (WGS) entry which is preliminary data.</text>
</comment>
<protein>
    <submittedName>
        <fullName evidence="2">Uncharacterized protein</fullName>
    </submittedName>
</protein>
<evidence type="ECO:0000313" key="2">
    <source>
        <dbReference type="EMBL" id="MPC46616.1"/>
    </source>
</evidence>
<accession>A0A5B7FMA9</accession>
<evidence type="ECO:0000313" key="3">
    <source>
        <dbReference type="Proteomes" id="UP000324222"/>
    </source>
</evidence>
<name>A0A5B7FMA9_PORTR</name>
<dbReference type="EMBL" id="VSRR010007294">
    <property type="protein sequence ID" value="MPC46616.1"/>
    <property type="molecule type" value="Genomic_DNA"/>
</dbReference>
<gene>
    <name evidence="2" type="ORF">E2C01_040339</name>
</gene>
<reference evidence="2 3" key="1">
    <citation type="submission" date="2019-05" db="EMBL/GenBank/DDBJ databases">
        <title>Another draft genome of Portunus trituberculatus and its Hox gene families provides insights of decapod evolution.</title>
        <authorList>
            <person name="Jeong J.-H."/>
            <person name="Song I."/>
            <person name="Kim S."/>
            <person name="Choi T."/>
            <person name="Kim D."/>
            <person name="Ryu S."/>
            <person name="Kim W."/>
        </authorList>
    </citation>
    <scope>NUCLEOTIDE SEQUENCE [LARGE SCALE GENOMIC DNA]</scope>
    <source>
        <tissue evidence="2">Muscle</tissue>
    </source>
</reference>
<evidence type="ECO:0000256" key="1">
    <source>
        <dbReference type="SAM" id="Phobius"/>
    </source>
</evidence>
<keyword evidence="3" id="KW-1185">Reference proteome</keyword>
<dbReference type="AlphaFoldDB" id="A0A5B7FMA9"/>
<proteinExistence type="predicted"/>
<sequence>MEGNRKRIPEKRKSREDIVISRLRRLRRRRQFFTSTATPMAAAVLHLYRFPPMERTDRTASLWLTRRGEGGVGGCALSR</sequence>
<keyword evidence="1" id="KW-0472">Membrane</keyword>
<keyword evidence="1" id="KW-0812">Transmembrane</keyword>